<dbReference type="Proteomes" id="UP001589693">
    <property type="component" value="Unassembled WGS sequence"/>
</dbReference>
<evidence type="ECO:0000256" key="1">
    <source>
        <dbReference type="SAM" id="Coils"/>
    </source>
</evidence>
<dbReference type="GO" id="GO:0016787">
    <property type="term" value="F:hydrolase activity"/>
    <property type="evidence" value="ECO:0007669"/>
    <property type="project" value="UniProtKB-KW"/>
</dbReference>
<accession>A0ABV6A796</accession>
<keyword evidence="3" id="KW-0378">Hydrolase</keyword>
<evidence type="ECO:0000259" key="2">
    <source>
        <dbReference type="Pfam" id="PF06259"/>
    </source>
</evidence>
<name>A0ABV6A796_9PSEU</name>
<dbReference type="EMBL" id="JBHLZU010000026">
    <property type="protein sequence ID" value="MFB9908263.1"/>
    <property type="molecule type" value="Genomic_DNA"/>
</dbReference>
<feature type="domain" description="DUF1023" evidence="2">
    <location>
        <begin position="329"/>
        <end position="504"/>
    </location>
</feature>
<reference evidence="3 4" key="1">
    <citation type="submission" date="2024-09" db="EMBL/GenBank/DDBJ databases">
        <authorList>
            <person name="Sun Q."/>
            <person name="Mori K."/>
        </authorList>
    </citation>
    <scope>NUCLEOTIDE SEQUENCE [LARGE SCALE GENOMIC DNA]</scope>
    <source>
        <strain evidence="3 4">TBRC 7907</strain>
    </source>
</reference>
<keyword evidence="4" id="KW-1185">Reference proteome</keyword>
<evidence type="ECO:0000313" key="4">
    <source>
        <dbReference type="Proteomes" id="UP001589693"/>
    </source>
</evidence>
<protein>
    <submittedName>
        <fullName evidence="3">Alpha/beta hydrolase</fullName>
    </submittedName>
</protein>
<dbReference type="Gene3D" id="1.10.287.1060">
    <property type="entry name" value="ESAT-6-like"/>
    <property type="match status" value="1"/>
</dbReference>
<sequence>MISVSDVRRWRQPALDSVFQALGSRRDTLVGFDDELNAAKSPAGWTGEAAQAAARHHGELTERMRRIVAGISAVRRAVGEAADAIKAIQRTLGDAEYLAGRHGFGIADDGKIIDVLCTPVAPGPAGEAQMRERATMRVELADRVEQVLRRARDVDTDLAAVLERAALDRIDDGCGSSLNDASIAGQAAGGLSTIEPPAGGSPADNAGWWSSLSESEQAAMLKAHPDWLGNLDGLPAVVRDQANRARLGTERTRLNAEAARLEAEISALGDRLTRSSNERTDLSIANALSAAKAELNTIRAELIPSLDAIDATLAKGDRQLLLLDTSGDKPKAAIAAGNVDTAEHVTVFTPGLGTTVRGDIQDYDRHMAQLRWQAEQEADASGRSTSVAAVTWIGYEAPQVSEITNPNRSVASDALAQRGAEKLAGFLNGIDASRPTDPHMTALGHSYGSLTTGLALQKGTGVDDAVFFGSPGLGTSHVEALKVPTGHSWVIEARMDPVADFAAFGIDPNQMKGIGGLSAKEVVLPDGRHLNESVGHGSVAEKVGYLAPGSTSQYNMSLIVAGLHDRSVRDRAIGAGDLLQTPIPGLY</sequence>
<feature type="coiled-coil region" evidence="1">
    <location>
        <begin position="244"/>
        <end position="278"/>
    </location>
</feature>
<dbReference type="InterPro" id="IPR010427">
    <property type="entry name" value="DUF1023"/>
</dbReference>
<dbReference type="Pfam" id="PF06259">
    <property type="entry name" value="Abhydrolase_8"/>
    <property type="match status" value="1"/>
</dbReference>
<evidence type="ECO:0000313" key="3">
    <source>
        <dbReference type="EMBL" id="MFB9908263.1"/>
    </source>
</evidence>
<organism evidence="3 4">
    <name type="scientific">Allokutzneria oryzae</name>
    <dbReference type="NCBI Taxonomy" id="1378989"/>
    <lineage>
        <taxon>Bacteria</taxon>
        <taxon>Bacillati</taxon>
        <taxon>Actinomycetota</taxon>
        <taxon>Actinomycetes</taxon>
        <taxon>Pseudonocardiales</taxon>
        <taxon>Pseudonocardiaceae</taxon>
        <taxon>Allokutzneria</taxon>
    </lineage>
</organism>
<gene>
    <name evidence="3" type="ORF">ACFFQA_30385</name>
</gene>
<proteinExistence type="predicted"/>
<comment type="caution">
    <text evidence="3">The sequence shown here is derived from an EMBL/GenBank/DDBJ whole genome shotgun (WGS) entry which is preliminary data.</text>
</comment>
<keyword evidence="1" id="KW-0175">Coiled coil</keyword>
<dbReference type="RefSeq" id="WP_377859788.1">
    <property type="nucleotide sequence ID" value="NZ_JBHLZU010000026.1"/>
</dbReference>